<feature type="transmembrane region" description="Helical" evidence="2">
    <location>
        <begin position="122"/>
        <end position="140"/>
    </location>
</feature>
<dbReference type="EMBL" id="BAABRU010000052">
    <property type="protein sequence ID" value="GAA5531462.1"/>
    <property type="molecule type" value="Genomic_DNA"/>
</dbReference>
<keyword evidence="4" id="KW-1185">Reference proteome</keyword>
<gene>
    <name evidence="3" type="ORF">Hgul01_05287</name>
</gene>
<keyword evidence="2" id="KW-1133">Transmembrane helix</keyword>
<proteinExistence type="predicted"/>
<evidence type="ECO:0000313" key="3">
    <source>
        <dbReference type="EMBL" id="GAA5531462.1"/>
    </source>
</evidence>
<evidence type="ECO:0008006" key="5">
    <source>
        <dbReference type="Google" id="ProtNLM"/>
    </source>
</evidence>
<dbReference type="Proteomes" id="UP001428290">
    <property type="component" value="Unassembled WGS sequence"/>
</dbReference>
<feature type="transmembrane region" description="Helical" evidence="2">
    <location>
        <begin position="59"/>
        <end position="78"/>
    </location>
</feature>
<feature type="transmembrane region" description="Helical" evidence="2">
    <location>
        <begin position="90"/>
        <end position="110"/>
    </location>
</feature>
<name>A0ABP9X7U1_9CHLR</name>
<evidence type="ECO:0000256" key="2">
    <source>
        <dbReference type="SAM" id="Phobius"/>
    </source>
</evidence>
<comment type="caution">
    <text evidence="3">The sequence shown here is derived from an EMBL/GenBank/DDBJ whole genome shotgun (WGS) entry which is preliminary data.</text>
</comment>
<reference evidence="3 4" key="1">
    <citation type="submission" date="2024-02" db="EMBL/GenBank/DDBJ databases">
        <title>Herpetosiphon gulosus NBRC 112829.</title>
        <authorList>
            <person name="Ichikawa N."/>
            <person name="Katano-Makiyama Y."/>
            <person name="Hidaka K."/>
        </authorList>
    </citation>
    <scope>NUCLEOTIDE SEQUENCE [LARGE SCALE GENOMIC DNA]</scope>
    <source>
        <strain evidence="3 4">NBRC 112829</strain>
    </source>
</reference>
<evidence type="ECO:0000256" key="1">
    <source>
        <dbReference type="SAM" id="MobiDB-lite"/>
    </source>
</evidence>
<sequence>MQTFAESPTPATAAAVVPGDLPGATIPSAPIAAQPTSQTTTKPRAKRPSTLYDKAGQTLALFMAIALAVGIWLIGAKFTLEFLTLMGVNLAPLALGQWLIPLAISAGELWLWPKGSSVWQRWAVWAAVLLFDVGSSWAGFTEWAGGRFIPLFAGFTLPSGGFALHALALILGLGFAFLPEKIGRWAVAELRGLWG</sequence>
<feature type="region of interest" description="Disordered" evidence="1">
    <location>
        <begin position="28"/>
        <end position="48"/>
    </location>
</feature>
<protein>
    <recommendedName>
        <fullName evidence="5">Apolipoprotein N-acyltransferase</fullName>
    </recommendedName>
</protein>
<keyword evidence="2" id="KW-0812">Transmembrane</keyword>
<keyword evidence="2" id="KW-0472">Membrane</keyword>
<accession>A0ABP9X7U1</accession>
<organism evidence="3 4">
    <name type="scientific">Herpetosiphon gulosus</name>
    <dbReference type="NCBI Taxonomy" id="1973496"/>
    <lineage>
        <taxon>Bacteria</taxon>
        <taxon>Bacillati</taxon>
        <taxon>Chloroflexota</taxon>
        <taxon>Chloroflexia</taxon>
        <taxon>Herpetosiphonales</taxon>
        <taxon>Herpetosiphonaceae</taxon>
        <taxon>Herpetosiphon</taxon>
    </lineage>
</organism>
<dbReference type="RefSeq" id="WP_345725016.1">
    <property type="nucleotide sequence ID" value="NZ_BAABRU010000052.1"/>
</dbReference>
<evidence type="ECO:0000313" key="4">
    <source>
        <dbReference type="Proteomes" id="UP001428290"/>
    </source>
</evidence>